<organism evidence="2">
    <name type="scientific">Amblyomma cajennense</name>
    <name type="common">Cayenne tick</name>
    <name type="synonym">Acarus cajennensis</name>
    <dbReference type="NCBI Taxonomy" id="34607"/>
    <lineage>
        <taxon>Eukaryota</taxon>
        <taxon>Metazoa</taxon>
        <taxon>Ecdysozoa</taxon>
        <taxon>Arthropoda</taxon>
        <taxon>Chelicerata</taxon>
        <taxon>Arachnida</taxon>
        <taxon>Acari</taxon>
        <taxon>Parasitiformes</taxon>
        <taxon>Ixodida</taxon>
        <taxon>Ixodoidea</taxon>
        <taxon>Ixodidae</taxon>
        <taxon>Amblyomminae</taxon>
        <taxon>Amblyomma</taxon>
    </lineage>
</organism>
<evidence type="ECO:0000313" key="2">
    <source>
        <dbReference type="EMBL" id="JAC18741.1"/>
    </source>
</evidence>
<sequence length="72" mass="8069">MCILLLSLTLPLIAAVFNSYYNKKSCPLLTVFGIGELRCVQVRSAYKKLFPAEVKASCYCTLKLCFCELLVL</sequence>
<feature type="chain" id="PRO_5013288808" evidence="1">
    <location>
        <begin position="16"/>
        <end position="72"/>
    </location>
</feature>
<reference evidence="2" key="1">
    <citation type="submission" date="2014-03" db="EMBL/GenBank/DDBJ databases">
        <title>The sialotranscriptome of Amblyomma triste, Amblyomma parvum and Amblyomma cajennense ticks, uncovered by 454-based RNA-seq.</title>
        <authorList>
            <person name="Garcia G.R."/>
            <person name="Gardinassi L.G."/>
            <person name="Ribeiro J.M."/>
            <person name="Anatriello E."/>
            <person name="Ferreira B.R."/>
            <person name="Moreira H.N."/>
            <person name="Mafra C."/>
            <person name="Olegario M.M."/>
            <person name="Szabo P.J."/>
            <person name="Miranda-Santos I.K."/>
            <person name="Maruyama S.R."/>
        </authorList>
    </citation>
    <scope>NUCLEOTIDE SEQUENCE</scope>
    <source>
        <strain evidence="2">Uberlandia</strain>
        <tissue evidence="2">Salivary glands</tissue>
    </source>
</reference>
<feature type="signal peptide" evidence="1">
    <location>
        <begin position="1"/>
        <end position="15"/>
    </location>
</feature>
<accession>A0A023FB46</accession>
<dbReference type="EMBL" id="GBBK01005741">
    <property type="protein sequence ID" value="JAC18741.1"/>
    <property type="molecule type" value="mRNA"/>
</dbReference>
<proteinExistence type="evidence at transcript level"/>
<keyword evidence="1" id="KW-0732">Signal</keyword>
<protein>
    <submittedName>
        <fullName evidence="2">Putative secreted protein</fullName>
    </submittedName>
</protein>
<dbReference type="AlphaFoldDB" id="A0A023FB46"/>
<evidence type="ECO:0000256" key="1">
    <source>
        <dbReference type="SAM" id="SignalP"/>
    </source>
</evidence>
<name>A0A023FB46_AMBCJ</name>